<dbReference type="RefSeq" id="WP_006022518.1">
    <property type="nucleotide sequence ID" value="NZ_JAANIH010000128.1"/>
</dbReference>
<evidence type="ECO:0000313" key="3">
    <source>
        <dbReference type="Proteomes" id="UP000639516"/>
    </source>
</evidence>
<comment type="caution">
    <text evidence="2">The sequence shown here is derived from an EMBL/GenBank/DDBJ whole genome shotgun (WGS) entry which is preliminary data.</text>
</comment>
<keyword evidence="3" id="KW-1185">Reference proteome</keyword>
<reference evidence="2 3" key="1">
    <citation type="journal article" date="2020" name="Arch. Microbiol.">
        <title>Bradyrhizobium campsiandrae sp. nov., a nitrogen-fixing bacterial strain isolated from a native leguminous tree from the Amazon adapted to flooded conditions.</title>
        <authorList>
            <person name="Cabral Michel D."/>
            <person name="Martins da Costa E."/>
            <person name="Azarias Guimaraes A."/>
            <person name="Soares de Carvalho T."/>
            <person name="Santos de Castro Caputo P."/>
            <person name="Willems A."/>
            <person name="de Souza Moreira F.M."/>
        </authorList>
    </citation>
    <scope>NUCLEOTIDE SEQUENCE [LARGE SCALE GENOMIC DNA]</scope>
    <source>
        <strain evidence="3">INPA 384B</strain>
    </source>
</reference>
<dbReference type="Proteomes" id="UP000639516">
    <property type="component" value="Unassembled WGS sequence"/>
</dbReference>
<protein>
    <submittedName>
        <fullName evidence="2">Uncharacterized protein</fullName>
    </submittedName>
</protein>
<name>A0ABR7U3P2_9BRAD</name>
<gene>
    <name evidence="2" type="ORF">HA482_10720</name>
</gene>
<keyword evidence="1" id="KW-0472">Membrane</keyword>
<keyword evidence="1" id="KW-0812">Transmembrane</keyword>
<keyword evidence="1" id="KW-1133">Transmembrane helix</keyword>
<proteinExistence type="predicted"/>
<accession>A0ABR7U3P2</accession>
<feature type="transmembrane region" description="Helical" evidence="1">
    <location>
        <begin position="105"/>
        <end position="127"/>
    </location>
</feature>
<dbReference type="EMBL" id="JAATTO010000013">
    <property type="protein sequence ID" value="MBC9978683.1"/>
    <property type="molecule type" value="Genomic_DNA"/>
</dbReference>
<evidence type="ECO:0000313" key="2">
    <source>
        <dbReference type="EMBL" id="MBC9978683.1"/>
    </source>
</evidence>
<evidence type="ECO:0000256" key="1">
    <source>
        <dbReference type="SAM" id="Phobius"/>
    </source>
</evidence>
<organism evidence="2 3">
    <name type="scientific">Bradyrhizobium campsiandrae</name>
    <dbReference type="NCBI Taxonomy" id="1729892"/>
    <lineage>
        <taxon>Bacteria</taxon>
        <taxon>Pseudomonadati</taxon>
        <taxon>Pseudomonadota</taxon>
        <taxon>Alphaproteobacteria</taxon>
        <taxon>Hyphomicrobiales</taxon>
        <taxon>Nitrobacteraceae</taxon>
        <taxon>Bradyrhizobium</taxon>
    </lineage>
</organism>
<sequence length="128" mass="14276">MKSESFRAAASRAIDEGSRERWATAQRLASQFETGADEFDLRSLERLGEEGLAAFLSSLGHQNPFPNWQEVEPAPNIQPSSDPEAGRDYGWTILRCREPRWLVRAVVRGWAAGFALAVIGSILLKFVE</sequence>